<dbReference type="InterPro" id="IPR036188">
    <property type="entry name" value="FAD/NAD-bd_sf"/>
</dbReference>
<dbReference type="AlphaFoldDB" id="A0A845L3Y9"/>
<evidence type="ECO:0000259" key="6">
    <source>
        <dbReference type="Pfam" id="PF01593"/>
    </source>
</evidence>
<dbReference type="Proteomes" id="UP000463470">
    <property type="component" value="Unassembled WGS sequence"/>
</dbReference>
<proteinExistence type="inferred from homology"/>
<gene>
    <name evidence="7" type="primary">crtI</name>
    <name evidence="7" type="ORF">GTO91_06375</name>
</gene>
<keyword evidence="2 5" id="KW-0125">Carotenoid biosynthesis</keyword>
<evidence type="ECO:0000313" key="7">
    <source>
        <dbReference type="EMBL" id="MZP29330.1"/>
    </source>
</evidence>
<dbReference type="PRINTS" id="PR00419">
    <property type="entry name" value="ADXRDTASE"/>
</dbReference>
<evidence type="ECO:0000313" key="8">
    <source>
        <dbReference type="Proteomes" id="UP000463470"/>
    </source>
</evidence>
<dbReference type="InterPro" id="IPR002937">
    <property type="entry name" value="Amino_oxidase"/>
</dbReference>
<dbReference type="SUPFAM" id="SSF51905">
    <property type="entry name" value="FAD/NAD(P)-binding domain"/>
    <property type="match status" value="1"/>
</dbReference>
<dbReference type="RefSeq" id="WP_161256543.1">
    <property type="nucleotide sequence ID" value="NZ_WXEY01000004.1"/>
</dbReference>
<dbReference type="Pfam" id="PF01593">
    <property type="entry name" value="Amino_oxidase"/>
    <property type="match status" value="1"/>
</dbReference>
<reference evidence="7 8" key="1">
    <citation type="submission" date="2020-01" db="EMBL/GenBank/DDBJ databases">
        <title>Whole-genome sequence of Heliobacterium undosum DSM 13378.</title>
        <authorList>
            <person name="Kyndt J.A."/>
            <person name="Meyer T.E."/>
        </authorList>
    </citation>
    <scope>NUCLEOTIDE SEQUENCE [LARGE SCALE GENOMIC DNA]</scope>
    <source>
        <strain evidence="7 8">DSM 13378</strain>
    </source>
</reference>
<keyword evidence="3 5" id="KW-0560">Oxidoreductase</keyword>
<organism evidence="7 8">
    <name type="scientific">Heliomicrobium undosum</name>
    <dbReference type="NCBI Taxonomy" id="121734"/>
    <lineage>
        <taxon>Bacteria</taxon>
        <taxon>Bacillati</taxon>
        <taxon>Bacillota</taxon>
        <taxon>Clostridia</taxon>
        <taxon>Eubacteriales</taxon>
        <taxon>Heliobacteriaceae</taxon>
        <taxon>Heliomicrobium</taxon>
    </lineage>
</organism>
<name>A0A845L3Y9_9FIRM</name>
<dbReference type="PANTHER" id="PTHR43734">
    <property type="entry name" value="PHYTOENE DESATURASE"/>
    <property type="match status" value="1"/>
</dbReference>
<dbReference type="NCBIfam" id="TIGR02734">
    <property type="entry name" value="crtI_fam"/>
    <property type="match status" value="1"/>
</dbReference>
<dbReference type="InterPro" id="IPR014105">
    <property type="entry name" value="Carotenoid/retinoid_OxRdtase"/>
</dbReference>
<comment type="similarity">
    <text evidence="4">Belongs to the carotenoid/retinoid oxidoreductase family. CrtN subfamily.</text>
</comment>
<dbReference type="OrthoDB" id="9814556at2"/>
<keyword evidence="8" id="KW-1185">Reference proteome</keyword>
<feature type="domain" description="Amine oxidase" evidence="6">
    <location>
        <begin position="19"/>
        <end position="496"/>
    </location>
</feature>
<comment type="pathway">
    <text evidence="1 5">Carotenoid biosynthesis.</text>
</comment>
<accession>A0A845L3Y9</accession>
<dbReference type="PANTHER" id="PTHR43734:SF1">
    <property type="entry name" value="PHYTOENE DESATURASE"/>
    <property type="match status" value="1"/>
</dbReference>
<evidence type="ECO:0000256" key="4">
    <source>
        <dbReference type="ARBA" id="ARBA00038322"/>
    </source>
</evidence>
<protein>
    <submittedName>
        <fullName evidence="7">Phytoene desaturase</fullName>
    </submittedName>
</protein>
<evidence type="ECO:0000256" key="2">
    <source>
        <dbReference type="ARBA" id="ARBA00022746"/>
    </source>
</evidence>
<dbReference type="GO" id="GO:0016491">
    <property type="term" value="F:oxidoreductase activity"/>
    <property type="evidence" value="ECO:0007669"/>
    <property type="project" value="UniProtKB-KW"/>
</dbReference>
<comment type="caution">
    <text evidence="7">The sequence shown here is derived from an EMBL/GenBank/DDBJ whole genome shotgun (WGS) entry which is preliminary data.</text>
</comment>
<dbReference type="EMBL" id="WXEY01000004">
    <property type="protein sequence ID" value="MZP29330.1"/>
    <property type="molecule type" value="Genomic_DNA"/>
</dbReference>
<evidence type="ECO:0000256" key="5">
    <source>
        <dbReference type="RuleBase" id="RU362075"/>
    </source>
</evidence>
<dbReference type="Gene3D" id="3.50.50.60">
    <property type="entry name" value="FAD/NAD(P)-binding domain"/>
    <property type="match status" value="2"/>
</dbReference>
<evidence type="ECO:0000256" key="1">
    <source>
        <dbReference type="ARBA" id="ARBA00004829"/>
    </source>
</evidence>
<sequence>MTQKTRNHGKVVVVGAGAGGLSAAVRLAAQGWDVTVLEKEPALGGRLSAVEADGYTIDIGPTILMMNDVFEQFFQDHGRDIRDYLELVRVDPCYHLHFTDGTRLTPSIDMKELLDEIRSLNPDDVDGYLRFLAQIHRRYMYAREHFIEKAFVKPSDFFNPETLSAMLQLKTLNNMYDDIARFIKDERLRIALTFQAIYLGISPFDAPSIYTLIAYVEHGLSGVWYPKGGMNAIAKAMARLLGEFGGVVRCNAEVAQIRIENGRARGVRLTSGEEIAADVVISNADFPYTMEKLVEPAYRGKYTPEKLSRMENTVGTFMLYLGVNKRYEDLHVHNIYFTPDYKKSMDELFSARILPEDPAMYVYSPTKYDATVAPPGKEVIYVLVPVPNLDSGIDWKKETGRYRELVLKKLERWGLTDLSQHIEFERVYTPETFQKRFNVYRGASFGLAPTLFQSGYFRPSIKSEKVSNLYFSGASVHPGGGVPVVLVCGKLVSDQVMKDSGLVMKSGRNAAAGVAATF</sequence>
<evidence type="ECO:0000256" key="3">
    <source>
        <dbReference type="ARBA" id="ARBA00023002"/>
    </source>
</evidence>
<dbReference type="GO" id="GO:0016117">
    <property type="term" value="P:carotenoid biosynthetic process"/>
    <property type="evidence" value="ECO:0007669"/>
    <property type="project" value="UniProtKB-KW"/>
</dbReference>